<reference evidence="2" key="1">
    <citation type="submission" date="2017-09" db="EMBL/GenBank/DDBJ databases">
        <authorList>
            <person name="Feng G."/>
            <person name="Zhu H."/>
        </authorList>
    </citation>
    <scope>NUCLEOTIDE SEQUENCE [LARGE SCALE GENOMIC DNA]</scope>
    <source>
        <strain evidence="2">1PNM-20</strain>
    </source>
</reference>
<dbReference type="Proteomes" id="UP000218151">
    <property type="component" value="Unassembled WGS sequence"/>
</dbReference>
<protein>
    <submittedName>
        <fullName evidence="1">Uncharacterized protein</fullName>
    </submittedName>
</protein>
<organism evidence="1 2">
    <name type="scientific">Sphingomonas lenta</name>
    <dbReference type="NCBI Taxonomy" id="1141887"/>
    <lineage>
        <taxon>Bacteria</taxon>
        <taxon>Pseudomonadati</taxon>
        <taxon>Pseudomonadota</taxon>
        <taxon>Alphaproteobacteria</taxon>
        <taxon>Sphingomonadales</taxon>
        <taxon>Sphingomonadaceae</taxon>
        <taxon>Sphingomonas</taxon>
    </lineage>
</organism>
<keyword evidence="2" id="KW-1185">Reference proteome</keyword>
<sequence>MLTCDTLDGVSSDGFGQSVTDDLRFLLRFRRCRRTPVAWRDPTPAEMDFWEAHPIVGRFADSTYAVAEVDGRRWVVRDRLWFGWPDPPEFAWFVLDGEAVWAAADFNDWPRAWKRPAASAPD</sequence>
<dbReference type="OrthoDB" id="8375915at2"/>
<dbReference type="EMBL" id="NSLI01000003">
    <property type="protein sequence ID" value="PAX08206.1"/>
    <property type="molecule type" value="Genomic_DNA"/>
</dbReference>
<comment type="caution">
    <text evidence="1">The sequence shown here is derived from an EMBL/GenBank/DDBJ whole genome shotgun (WGS) entry which is preliminary data.</text>
</comment>
<accession>A0A2A2SG20</accession>
<evidence type="ECO:0000313" key="2">
    <source>
        <dbReference type="Proteomes" id="UP000218151"/>
    </source>
</evidence>
<gene>
    <name evidence="1" type="ORF">CKY28_11590</name>
</gene>
<evidence type="ECO:0000313" key="1">
    <source>
        <dbReference type="EMBL" id="PAX08206.1"/>
    </source>
</evidence>
<dbReference type="AlphaFoldDB" id="A0A2A2SG20"/>
<name>A0A2A2SG20_9SPHN</name>
<proteinExistence type="predicted"/>